<proteinExistence type="predicted"/>
<keyword evidence="3" id="KW-1185">Reference proteome</keyword>
<dbReference type="Proteomes" id="UP000836841">
    <property type="component" value="Chromosome 2"/>
</dbReference>
<feature type="region of interest" description="Disordered" evidence="1">
    <location>
        <begin position="13"/>
        <end position="81"/>
    </location>
</feature>
<protein>
    <submittedName>
        <fullName evidence="2">Uncharacterized protein</fullName>
    </submittedName>
</protein>
<evidence type="ECO:0000313" key="3">
    <source>
        <dbReference type="Proteomes" id="UP000836841"/>
    </source>
</evidence>
<dbReference type="AlphaFoldDB" id="A0AAU9RT42"/>
<name>A0AAU9RT42_THLAR</name>
<evidence type="ECO:0000256" key="1">
    <source>
        <dbReference type="SAM" id="MobiDB-lite"/>
    </source>
</evidence>
<organism evidence="2 3">
    <name type="scientific">Thlaspi arvense</name>
    <name type="common">Field penny-cress</name>
    <dbReference type="NCBI Taxonomy" id="13288"/>
    <lineage>
        <taxon>Eukaryota</taxon>
        <taxon>Viridiplantae</taxon>
        <taxon>Streptophyta</taxon>
        <taxon>Embryophyta</taxon>
        <taxon>Tracheophyta</taxon>
        <taxon>Spermatophyta</taxon>
        <taxon>Magnoliopsida</taxon>
        <taxon>eudicotyledons</taxon>
        <taxon>Gunneridae</taxon>
        <taxon>Pentapetalae</taxon>
        <taxon>rosids</taxon>
        <taxon>malvids</taxon>
        <taxon>Brassicales</taxon>
        <taxon>Brassicaceae</taxon>
        <taxon>Thlaspideae</taxon>
        <taxon>Thlaspi</taxon>
    </lineage>
</organism>
<gene>
    <name evidence="2" type="ORF">TAV2_LOCUS6743</name>
</gene>
<accession>A0AAU9RT42</accession>
<evidence type="ECO:0000313" key="2">
    <source>
        <dbReference type="EMBL" id="CAH2047524.1"/>
    </source>
</evidence>
<feature type="compositionally biased region" description="Basic and acidic residues" evidence="1">
    <location>
        <begin position="19"/>
        <end position="55"/>
    </location>
</feature>
<sequence length="81" mass="9284">MFEVMKVLRAKKYAKTKKHQSETTKETKKPSVEKKIAEESDKNQNHLETKEEKQRSVLTSSASSKSKTWRPSLQSISEATS</sequence>
<reference evidence="2 3" key="1">
    <citation type="submission" date="2022-03" db="EMBL/GenBank/DDBJ databases">
        <authorList>
            <person name="Nunn A."/>
            <person name="Chopra R."/>
            <person name="Nunn A."/>
            <person name="Contreras Garrido A."/>
        </authorList>
    </citation>
    <scope>NUCLEOTIDE SEQUENCE [LARGE SCALE GENOMIC DNA]</scope>
</reference>
<dbReference type="EMBL" id="OU466858">
    <property type="protein sequence ID" value="CAH2047524.1"/>
    <property type="molecule type" value="Genomic_DNA"/>
</dbReference>
<feature type="compositionally biased region" description="Polar residues" evidence="1">
    <location>
        <begin position="69"/>
        <end position="81"/>
    </location>
</feature>